<keyword evidence="4" id="KW-0808">Transferase</keyword>
<name>A0ABN9G9H3_9NEOB</name>
<evidence type="ECO:0000256" key="6">
    <source>
        <dbReference type="ARBA" id="ARBA00033443"/>
    </source>
</evidence>
<comment type="catalytic activity">
    <reaction evidence="7">
        <text>apo-[ACP] + CoA = holo-[ACP] + adenosine 3',5'-bisphosphate + H(+)</text>
        <dbReference type="Rhea" id="RHEA:12068"/>
        <dbReference type="Rhea" id="RHEA-COMP:9685"/>
        <dbReference type="Rhea" id="RHEA-COMP:9690"/>
        <dbReference type="ChEBI" id="CHEBI:15378"/>
        <dbReference type="ChEBI" id="CHEBI:29999"/>
        <dbReference type="ChEBI" id="CHEBI:57287"/>
        <dbReference type="ChEBI" id="CHEBI:58343"/>
        <dbReference type="ChEBI" id="CHEBI:64479"/>
        <dbReference type="EC" id="2.7.8.7"/>
    </reaction>
    <physiologicalReaction direction="left-to-right" evidence="7">
        <dbReference type="Rhea" id="RHEA:12069"/>
    </physiologicalReaction>
</comment>
<evidence type="ECO:0000256" key="8">
    <source>
        <dbReference type="ARBA" id="ARBA00048794"/>
    </source>
</evidence>
<evidence type="ECO:0000256" key="7">
    <source>
        <dbReference type="ARBA" id="ARBA00048641"/>
    </source>
</evidence>
<dbReference type="Proteomes" id="UP001162483">
    <property type="component" value="Unassembled WGS sequence"/>
</dbReference>
<dbReference type="InterPro" id="IPR037143">
    <property type="entry name" value="4-PPantetheinyl_Trfase_dom_sf"/>
</dbReference>
<dbReference type="PANTHER" id="PTHR12215">
    <property type="entry name" value="PHOSPHOPANTETHEINE TRANSFERASE"/>
    <property type="match status" value="1"/>
</dbReference>
<evidence type="ECO:0000256" key="9">
    <source>
        <dbReference type="SAM" id="MobiDB-lite"/>
    </source>
</evidence>
<dbReference type="Pfam" id="PF01648">
    <property type="entry name" value="ACPS"/>
    <property type="match status" value="1"/>
</dbReference>
<evidence type="ECO:0000313" key="11">
    <source>
        <dbReference type="EMBL" id="CAI9605451.1"/>
    </source>
</evidence>
<dbReference type="InterPro" id="IPR050559">
    <property type="entry name" value="P-Pant_transferase_sf"/>
</dbReference>
<evidence type="ECO:0000256" key="3">
    <source>
        <dbReference type="ARBA" id="ARBA00016301"/>
    </source>
</evidence>
<evidence type="ECO:0000259" key="10">
    <source>
        <dbReference type="Pfam" id="PF01648"/>
    </source>
</evidence>
<feature type="region of interest" description="Disordered" evidence="9">
    <location>
        <begin position="143"/>
        <end position="162"/>
    </location>
</feature>
<protein>
    <recommendedName>
        <fullName evidence="3">L-aminoadipate-semialdehyde dehydrogenase-phosphopantetheinyl transferase</fullName>
        <ecNumber evidence="2">2.7.8.7</ecNumber>
    </recommendedName>
    <alternativeName>
        <fullName evidence="5">4'-phosphopantetheinyl transferase</fullName>
    </alternativeName>
    <alternativeName>
        <fullName evidence="6">Alpha-aminoadipic semialdehyde dehydrogenase-phosphopantetheinyl transferase</fullName>
    </alternativeName>
</protein>
<reference evidence="11" key="1">
    <citation type="submission" date="2023-05" db="EMBL/GenBank/DDBJ databases">
        <authorList>
            <person name="Stuckert A."/>
        </authorList>
    </citation>
    <scope>NUCLEOTIDE SEQUENCE</scope>
</reference>
<comment type="catalytic activity">
    <reaction evidence="8">
        <text>apo-[ACP] + acetyl-CoA = acetyl-[ACP] + adenosine 3',5'-bisphosphate + H(+)</text>
        <dbReference type="Rhea" id="RHEA:46564"/>
        <dbReference type="Rhea" id="RHEA-COMP:9621"/>
        <dbReference type="Rhea" id="RHEA-COMP:9690"/>
        <dbReference type="ChEBI" id="CHEBI:15378"/>
        <dbReference type="ChEBI" id="CHEBI:29999"/>
        <dbReference type="ChEBI" id="CHEBI:57288"/>
        <dbReference type="ChEBI" id="CHEBI:58343"/>
        <dbReference type="ChEBI" id="CHEBI:78446"/>
    </reaction>
    <physiologicalReaction direction="left-to-right" evidence="8">
        <dbReference type="Rhea" id="RHEA:46565"/>
    </physiologicalReaction>
</comment>
<evidence type="ECO:0000256" key="2">
    <source>
        <dbReference type="ARBA" id="ARBA00013172"/>
    </source>
</evidence>
<accession>A0ABN9G9H3</accession>
<evidence type="ECO:0000256" key="5">
    <source>
        <dbReference type="ARBA" id="ARBA00030484"/>
    </source>
</evidence>
<proteinExistence type="inferred from homology"/>
<dbReference type="PANTHER" id="PTHR12215:SF10">
    <property type="entry name" value="L-AMINOADIPATE-SEMIALDEHYDE DEHYDROGENASE-PHOSPHOPANTETHEINYL TRANSFERASE"/>
    <property type="match status" value="1"/>
</dbReference>
<evidence type="ECO:0000313" key="12">
    <source>
        <dbReference type="Proteomes" id="UP001162483"/>
    </source>
</evidence>
<gene>
    <name evidence="11" type="ORF">SPARVUS_LOCUS13602361</name>
</gene>
<comment type="similarity">
    <text evidence="1">Belongs to the P-Pant transferase superfamily. AcpS family.</text>
</comment>
<dbReference type="EC" id="2.7.8.7" evidence="2"/>
<comment type="caution">
    <text evidence="11">The sequence shown here is derived from an EMBL/GenBank/DDBJ whole genome shotgun (WGS) entry which is preliminary data.</text>
</comment>
<feature type="domain" description="4'-phosphopantetheinyl transferase" evidence="10">
    <location>
        <begin position="1"/>
        <end position="95"/>
    </location>
</feature>
<evidence type="ECO:0000256" key="1">
    <source>
        <dbReference type="ARBA" id="ARBA00006195"/>
    </source>
</evidence>
<organism evidence="11 12">
    <name type="scientific">Staurois parvus</name>
    <dbReference type="NCBI Taxonomy" id="386267"/>
    <lineage>
        <taxon>Eukaryota</taxon>
        <taxon>Metazoa</taxon>
        <taxon>Chordata</taxon>
        <taxon>Craniata</taxon>
        <taxon>Vertebrata</taxon>
        <taxon>Euteleostomi</taxon>
        <taxon>Amphibia</taxon>
        <taxon>Batrachia</taxon>
        <taxon>Anura</taxon>
        <taxon>Neobatrachia</taxon>
        <taxon>Ranoidea</taxon>
        <taxon>Ranidae</taxon>
        <taxon>Staurois</taxon>
    </lineage>
</organism>
<evidence type="ECO:0000256" key="4">
    <source>
        <dbReference type="ARBA" id="ARBA00022679"/>
    </source>
</evidence>
<keyword evidence="12" id="KW-1185">Reference proteome</keyword>
<dbReference type="EMBL" id="CATNWA010018129">
    <property type="protein sequence ID" value="CAI9605451.1"/>
    <property type="molecule type" value="Genomic_DNA"/>
</dbReference>
<dbReference type="Gene3D" id="3.90.470.20">
    <property type="entry name" value="4'-phosphopantetheinyl transferase domain"/>
    <property type="match status" value="1"/>
</dbReference>
<dbReference type="SUPFAM" id="SSF56214">
    <property type="entry name" value="4'-phosphopantetheinyl transferase"/>
    <property type="match status" value="1"/>
</dbReference>
<dbReference type="InterPro" id="IPR008278">
    <property type="entry name" value="4-PPantetheinyl_Trfase_dom"/>
</dbReference>
<sequence>MHRQFTEREWHSIKSMAGDWAQLDMFYRHWALKESFIKAIGVGLGFSLQRVEFEVSPITMEVGKVYTETRMWLDEEPENWVFEEMLLDDKHHVAVALGDTNTNREQTSKNVMRSVTPFTIITYKDLMASAVPLTEEDSSYWDSFSSKQELPQRQSAKPSSKS</sequence>